<sequence>MVRNNIDVLLKNELLPRLETLFDEYEFQDEIIRFDELTVDFSVGQNHDFSHLPSEIYRQLKAKFDTRNEHNMAFSEDALSVEQNAGRISATQNSGNVFLFFLKNGYLPWYGKEEQIRNFTRSEIWETNLDDRSFFRALDQILGSSETAANRFILQFPDEMITAYLRRKNLQIHAETSSILKISQNLDKEGRRIFLKLLIRLAHDDFPGVSKKLDRLIFGVYKADNPVTERLEIEQLKKLLQRIIPENALQDSVLEKIDWLIEGKPLVPNEIHRLPETKAESFLEKENDQIGVQNAGLILLHPFLKQFFATTGIQPSEDPDLAIQSLHFLATGNEDVFEGNLIMEKFLCGVPLKMPVQRLSLLTEAVKIEATELLSEVVRHWPALKNTSADGLRQLFIQRDGKLFQDDAKYKLIVERKAQDVLLESVSWNIAVIKLPWISKILFTEW</sequence>
<dbReference type="Proteomes" id="UP001193389">
    <property type="component" value="Chromosome"/>
</dbReference>
<evidence type="ECO:0000313" key="1">
    <source>
        <dbReference type="EMBL" id="BBE17112.1"/>
    </source>
</evidence>
<dbReference type="InterPro" id="IPR045538">
    <property type="entry name" value="CIS_TMP"/>
</dbReference>
<evidence type="ECO:0000313" key="2">
    <source>
        <dbReference type="Proteomes" id="UP001193389"/>
    </source>
</evidence>
<keyword evidence="2" id="KW-1185">Reference proteome</keyword>
<reference evidence="1" key="1">
    <citation type="journal article" date="2020" name="Int. J. Syst. Evol. Microbiol.">
        <title>Aquipluma nitroreducens gen. nov. sp. nov., a novel facultatively anaerobic bacterium isolated from a freshwater lake.</title>
        <authorList>
            <person name="Watanabe M."/>
            <person name="Kojima H."/>
            <person name="Fukui M."/>
        </authorList>
    </citation>
    <scope>NUCLEOTIDE SEQUENCE</scope>
    <source>
        <strain evidence="1">MeG22</strain>
    </source>
</reference>
<dbReference type="EMBL" id="AP018694">
    <property type="protein sequence ID" value="BBE17112.1"/>
    <property type="molecule type" value="Genomic_DNA"/>
</dbReference>
<gene>
    <name evidence="1" type="ORF">AQPE_1261</name>
</gene>
<name>A0A5K7S6H0_9BACT</name>
<protein>
    <submittedName>
        <fullName evidence="1">Uncharacterized protein</fullName>
    </submittedName>
</protein>
<dbReference type="KEGG" id="anf:AQPE_1261"/>
<organism evidence="1 2">
    <name type="scientific">Aquipluma nitroreducens</name>
    <dbReference type="NCBI Taxonomy" id="2010828"/>
    <lineage>
        <taxon>Bacteria</taxon>
        <taxon>Pseudomonadati</taxon>
        <taxon>Bacteroidota</taxon>
        <taxon>Bacteroidia</taxon>
        <taxon>Marinilabiliales</taxon>
        <taxon>Prolixibacteraceae</taxon>
        <taxon>Aquipluma</taxon>
    </lineage>
</organism>
<dbReference type="Pfam" id="PF19268">
    <property type="entry name" value="CIS_TMP"/>
    <property type="match status" value="1"/>
</dbReference>
<accession>A0A5K7S6H0</accession>
<proteinExistence type="predicted"/>
<dbReference type="AlphaFoldDB" id="A0A5K7S6H0"/>